<dbReference type="EMBL" id="AYYR01000039">
    <property type="protein sequence ID" value="KRM76089.1"/>
    <property type="molecule type" value="Genomic_DNA"/>
</dbReference>
<reference evidence="5 6" key="1">
    <citation type="journal article" date="2015" name="Genome Announc.">
        <title>Expanding the biotechnology potential of lactobacilli through comparative genomics of 213 strains and associated genera.</title>
        <authorList>
            <person name="Sun Z."/>
            <person name="Harris H.M."/>
            <person name="McCann A."/>
            <person name="Guo C."/>
            <person name="Argimon S."/>
            <person name="Zhang W."/>
            <person name="Yang X."/>
            <person name="Jeffery I.B."/>
            <person name="Cooney J.C."/>
            <person name="Kagawa T.F."/>
            <person name="Liu W."/>
            <person name="Song Y."/>
            <person name="Salvetti E."/>
            <person name="Wrobel A."/>
            <person name="Rasinkangas P."/>
            <person name="Parkhill J."/>
            <person name="Rea M.C."/>
            <person name="O'Sullivan O."/>
            <person name="Ritari J."/>
            <person name="Douillard F.P."/>
            <person name="Paul Ross R."/>
            <person name="Yang R."/>
            <person name="Briner A.E."/>
            <person name="Felis G.E."/>
            <person name="de Vos W.M."/>
            <person name="Barrangou R."/>
            <person name="Klaenhammer T.R."/>
            <person name="Caufield P.W."/>
            <person name="Cui Y."/>
            <person name="Zhang H."/>
            <person name="O'Toole P.W."/>
        </authorList>
    </citation>
    <scope>NUCLEOTIDE SEQUENCE [LARGE SCALE GENOMIC DNA]</scope>
    <source>
        <strain evidence="5 6">DSM 20515</strain>
    </source>
</reference>
<dbReference type="SUPFAM" id="SSF46785">
    <property type="entry name" value="Winged helix' DNA-binding domain"/>
    <property type="match status" value="1"/>
</dbReference>
<name>A0A0R2BIN1_SECCO</name>
<dbReference type="PANTHER" id="PTHR42756">
    <property type="entry name" value="TRANSCRIPTIONAL REGULATOR, MARR"/>
    <property type="match status" value="1"/>
</dbReference>
<accession>A0A0R2BIN1</accession>
<dbReference type="PROSITE" id="PS50995">
    <property type="entry name" value="HTH_MARR_2"/>
    <property type="match status" value="1"/>
</dbReference>
<evidence type="ECO:0000256" key="2">
    <source>
        <dbReference type="ARBA" id="ARBA00023125"/>
    </source>
</evidence>
<proteinExistence type="predicted"/>
<dbReference type="PATRIC" id="fig|1423733.4.peg.2017"/>
<feature type="domain" description="HTH marR-type" evidence="4">
    <location>
        <begin position="3"/>
        <end position="135"/>
    </location>
</feature>
<dbReference type="InterPro" id="IPR036390">
    <property type="entry name" value="WH_DNA-bd_sf"/>
</dbReference>
<dbReference type="Pfam" id="PF01047">
    <property type="entry name" value="MarR"/>
    <property type="match status" value="1"/>
</dbReference>
<evidence type="ECO:0000256" key="3">
    <source>
        <dbReference type="ARBA" id="ARBA00023163"/>
    </source>
</evidence>
<sequence length="141" mass="16547">MDISRLIRNLNIVVRTLKRQINGPMNKLGLNDSNYYMVLRVYDQPGITQEELSMDMKRERSLVTKSVNKLIKSNWIKVKNDDTDKRVLHLYPTELAREHHTELMGILRDNNETGLEMLTSTEKTMFLQLLQKITDAMDDRP</sequence>
<protein>
    <recommendedName>
        <fullName evidence="4">HTH marR-type domain-containing protein</fullName>
    </recommendedName>
</protein>
<comment type="caution">
    <text evidence="5">The sequence shown here is derived from an EMBL/GenBank/DDBJ whole genome shotgun (WGS) entry which is preliminary data.</text>
</comment>
<evidence type="ECO:0000313" key="6">
    <source>
        <dbReference type="Proteomes" id="UP000051845"/>
    </source>
</evidence>
<gene>
    <name evidence="5" type="ORF">FC82_GL001917</name>
</gene>
<dbReference type="GO" id="GO:0003677">
    <property type="term" value="F:DNA binding"/>
    <property type="evidence" value="ECO:0007669"/>
    <property type="project" value="UniProtKB-KW"/>
</dbReference>
<dbReference type="STRING" id="33960.TY91_15245"/>
<dbReference type="SMART" id="SM00347">
    <property type="entry name" value="HTH_MARR"/>
    <property type="match status" value="1"/>
</dbReference>
<keyword evidence="1" id="KW-0805">Transcription regulation</keyword>
<dbReference type="AlphaFoldDB" id="A0A0R2BIN1"/>
<organism evidence="5 6">
    <name type="scientific">Secundilactobacillus collinoides DSM 20515 = JCM 1123</name>
    <dbReference type="NCBI Taxonomy" id="1423733"/>
    <lineage>
        <taxon>Bacteria</taxon>
        <taxon>Bacillati</taxon>
        <taxon>Bacillota</taxon>
        <taxon>Bacilli</taxon>
        <taxon>Lactobacillales</taxon>
        <taxon>Lactobacillaceae</taxon>
        <taxon>Secundilactobacillus</taxon>
    </lineage>
</organism>
<dbReference type="PANTHER" id="PTHR42756:SF2">
    <property type="entry name" value="MARR FAMILY REGULATORY PROTEIN"/>
    <property type="match status" value="1"/>
</dbReference>
<evidence type="ECO:0000256" key="1">
    <source>
        <dbReference type="ARBA" id="ARBA00023015"/>
    </source>
</evidence>
<evidence type="ECO:0000313" key="5">
    <source>
        <dbReference type="EMBL" id="KRM76089.1"/>
    </source>
</evidence>
<dbReference type="Proteomes" id="UP000051845">
    <property type="component" value="Unassembled WGS sequence"/>
</dbReference>
<keyword evidence="2" id="KW-0238">DNA-binding</keyword>
<evidence type="ECO:0000259" key="4">
    <source>
        <dbReference type="PROSITE" id="PS50995"/>
    </source>
</evidence>
<dbReference type="InterPro" id="IPR036388">
    <property type="entry name" value="WH-like_DNA-bd_sf"/>
</dbReference>
<dbReference type="InterPro" id="IPR000835">
    <property type="entry name" value="HTH_MarR-typ"/>
</dbReference>
<dbReference type="GO" id="GO:0003700">
    <property type="term" value="F:DNA-binding transcription factor activity"/>
    <property type="evidence" value="ECO:0007669"/>
    <property type="project" value="InterPro"/>
</dbReference>
<keyword evidence="3" id="KW-0804">Transcription</keyword>
<dbReference type="RefSeq" id="WP_056996626.1">
    <property type="nucleotide sequence ID" value="NZ_AYYR01000039.1"/>
</dbReference>
<dbReference type="Gene3D" id="1.10.10.10">
    <property type="entry name" value="Winged helix-like DNA-binding domain superfamily/Winged helix DNA-binding domain"/>
    <property type="match status" value="1"/>
</dbReference>